<evidence type="ECO:0000256" key="1">
    <source>
        <dbReference type="ARBA" id="ARBA00001130"/>
    </source>
</evidence>
<keyword evidence="5" id="KW-0378">Hydrolase</keyword>
<dbReference type="CDD" id="cd05471">
    <property type="entry name" value="pepsin_like"/>
    <property type="match status" value="1"/>
</dbReference>
<protein>
    <recommendedName>
        <fullName evidence="3">rhizopuspepsin</fullName>
        <ecNumber evidence="3">3.4.23.21</ecNumber>
    </recommendedName>
</protein>
<feature type="signal peptide" evidence="6">
    <location>
        <begin position="1"/>
        <end position="17"/>
    </location>
</feature>
<name>A0A1X0RG12_RHIZD</name>
<keyword evidence="4 5" id="KW-0064">Aspartyl protease</keyword>
<dbReference type="Pfam" id="PF00026">
    <property type="entry name" value="Asp"/>
    <property type="match status" value="1"/>
</dbReference>
<accession>A0A1X0RG12</accession>
<dbReference type="SUPFAM" id="SSF50630">
    <property type="entry name" value="Acid proteases"/>
    <property type="match status" value="1"/>
</dbReference>
<dbReference type="EC" id="3.4.23.21" evidence="3"/>
<dbReference type="PROSITE" id="PS51767">
    <property type="entry name" value="PEPTIDASE_A1"/>
    <property type="match status" value="1"/>
</dbReference>
<feature type="domain" description="Peptidase A1" evidence="7">
    <location>
        <begin position="54"/>
        <end position="255"/>
    </location>
</feature>
<evidence type="ECO:0000256" key="4">
    <source>
        <dbReference type="ARBA" id="ARBA00022750"/>
    </source>
</evidence>
<dbReference type="GO" id="GO:0004190">
    <property type="term" value="F:aspartic-type endopeptidase activity"/>
    <property type="evidence" value="ECO:0007669"/>
    <property type="project" value="UniProtKB-KW"/>
</dbReference>
<evidence type="ECO:0000256" key="6">
    <source>
        <dbReference type="SAM" id="SignalP"/>
    </source>
</evidence>
<dbReference type="GO" id="GO:0006508">
    <property type="term" value="P:proteolysis"/>
    <property type="evidence" value="ECO:0007669"/>
    <property type="project" value="UniProtKB-KW"/>
</dbReference>
<organism evidence="8">
    <name type="scientific">Rhizopus microsporus var. microsporus</name>
    <dbReference type="NCBI Taxonomy" id="86635"/>
    <lineage>
        <taxon>Eukaryota</taxon>
        <taxon>Fungi</taxon>
        <taxon>Fungi incertae sedis</taxon>
        <taxon>Mucoromycota</taxon>
        <taxon>Mucoromycotina</taxon>
        <taxon>Mucoromycetes</taxon>
        <taxon>Mucorales</taxon>
        <taxon>Mucorineae</taxon>
        <taxon>Rhizopodaceae</taxon>
        <taxon>Rhizopus</taxon>
    </lineage>
</organism>
<dbReference type="Gene3D" id="2.40.70.10">
    <property type="entry name" value="Acid Proteases"/>
    <property type="match status" value="1"/>
</dbReference>
<feature type="chain" id="PRO_5012687697" description="rhizopuspepsin" evidence="6">
    <location>
        <begin position="18"/>
        <end position="255"/>
    </location>
</feature>
<dbReference type="InterPro" id="IPR001969">
    <property type="entry name" value="Aspartic_peptidase_AS"/>
</dbReference>
<evidence type="ECO:0000313" key="8">
    <source>
        <dbReference type="EMBL" id="ORE10936.1"/>
    </source>
</evidence>
<dbReference type="InterPro" id="IPR034164">
    <property type="entry name" value="Pepsin-like_dom"/>
</dbReference>
<dbReference type="PROSITE" id="PS00141">
    <property type="entry name" value="ASP_PROTEASE"/>
    <property type="match status" value="1"/>
</dbReference>
<comment type="catalytic activity">
    <reaction evidence="1">
        <text>Hydrolysis of proteins with broad specificity similar to that of pepsin A, preferring hydrophobic residues at P1 and P1'. Clots milk and activates trypsinogen. Does not cleave 4-Gln-|-His-5, but does cleave 10-His-|-Leu-11 and 12-Val-|-Glu-13 in B chain of insulin.</text>
        <dbReference type="EC" id="3.4.23.21"/>
    </reaction>
</comment>
<evidence type="ECO:0000256" key="2">
    <source>
        <dbReference type="ARBA" id="ARBA00007447"/>
    </source>
</evidence>
<dbReference type="Proteomes" id="UP000242414">
    <property type="component" value="Unassembled WGS sequence"/>
</dbReference>
<dbReference type="VEuPathDB" id="FungiDB:BCV72DRAFT_198768"/>
<dbReference type="EMBL" id="KV921861">
    <property type="protein sequence ID" value="ORE10936.1"/>
    <property type="molecule type" value="Genomic_DNA"/>
</dbReference>
<evidence type="ECO:0000256" key="3">
    <source>
        <dbReference type="ARBA" id="ARBA00013205"/>
    </source>
</evidence>
<dbReference type="OrthoDB" id="660550at2759"/>
<evidence type="ECO:0000256" key="5">
    <source>
        <dbReference type="RuleBase" id="RU000454"/>
    </source>
</evidence>
<keyword evidence="6" id="KW-0732">Signal</keyword>
<dbReference type="PRINTS" id="PR00792">
    <property type="entry name" value="PEPSIN"/>
</dbReference>
<reference evidence="8" key="1">
    <citation type="journal article" date="2016" name="Proc. Natl. Acad. Sci. U.S.A.">
        <title>Lipid metabolic changes in an early divergent fungus govern the establishment of a mutualistic symbiosis with endobacteria.</title>
        <authorList>
            <person name="Lastovetsky O.A."/>
            <person name="Gaspar M.L."/>
            <person name="Mondo S.J."/>
            <person name="LaButti K.M."/>
            <person name="Sandor L."/>
            <person name="Grigoriev I.V."/>
            <person name="Henry S.A."/>
            <person name="Pawlowska T.E."/>
        </authorList>
    </citation>
    <scope>NUCLEOTIDE SEQUENCE [LARGE SCALE GENOMIC DNA]</scope>
    <source>
        <strain evidence="8">ATCC 52814</strain>
    </source>
</reference>
<evidence type="ECO:0000259" key="7">
    <source>
        <dbReference type="PROSITE" id="PS51767"/>
    </source>
</evidence>
<keyword evidence="5 8" id="KW-0645">Protease</keyword>
<dbReference type="PANTHER" id="PTHR47966:SF51">
    <property type="entry name" value="BETA-SITE APP-CLEAVING ENZYME, ISOFORM A-RELATED"/>
    <property type="match status" value="1"/>
</dbReference>
<gene>
    <name evidence="8" type="ORF">BCV72DRAFT_198768</name>
</gene>
<dbReference type="AlphaFoldDB" id="A0A1X0RG12"/>
<dbReference type="InterPro" id="IPR021109">
    <property type="entry name" value="Peptidase_aspartic_dom_sf"/>
</dbReference>
<proteinExistence type="inferred from homology"/>
<dbReference type="InterPro" id="IPR033121">
    <property type="entry name" value="PEPTIDASE_A1"/>
</dbReference>
<comment type="similarity">
    <text evidence="2 5">Belongs to the peptidase A1 family.</text>
</comment>
<sequence length="255" mass="28042">MKSIAFLISTAITCTIAQKLISVPFEAVDRKTMKAASFENRLVNAPLVNVDLAYLIDIDIGTPPQPFTLLLDTGSSSTWVPISGCGRYCGYPLHTIEPLKSSTFNATGTPFSIRYGEGFATGYYAQDTMTVNGVVIPEVNFAVSDYNDGELTTDGADGILGIGPDRLSIYNNPEHKEYPTLVTTMYQKGVIAHQTFSVFFHPVTTSKRRINGEIVFGGVDARHIIGDIKYAPITRRKEFGVISLFFNLLFNQVYT</sequence>
<dbReference type="PANTHER" id="PTHR47966">
    <property type="entry name" value="BETA-SITE APP-CLEAVING ENZYME, ISOFORM A-RELATED"/>
    <property type="match status" value="1"/>
</dbReference>
<dbReference type="InterPro" id="IPR001461">
    <property type="entry name" value="Aspartic_peptidase_A1"/>
</dbReference>